<organism evidence="8 9">
    <name type="scientific">Aureimonas altamirensis</name>
    <dbReference type="NCBI Taxonomy" id="370622"/>
    <lineage>
        <taxon>Bacteria</taxon>
        <taxon>Pseudomonadati</taxon>
        <taxon>Pseudomonadota</taxon>
        <taxon>Alphaproteobacteria</taxon>
        <taxon>Hyphomicrobiales</taxon>
        <taxon>Aurantimonadaceae</taxon>
        <taxon>Aureimonas</taxon>
    </lineage>
</organism>
<evidence type="ECO:0000313" key="9">
    <source>
        <dbReference type="Proteomes" id="UP000030826"/>
    </source>
</evidence>
<dbReference type="EMBL" id="JRFJ01000001">
    <property type="protein sequence ID" value="KHJ56368.1"/>
    <property type="molecule type" value="Genomic_DNA"/>
</dbReference>
<dbReference type="CDD" id="cd17324">
    <property type="entry name" value="MFS_NepI_like"/>
    <property type="match status" value="1"/>
</dbReference>
<sequence>MPVALFALAIGAFGIGLTEFVVAGILPQIASDFGVGIPQAGLMATIYALGVFVGAPILTVLGSRVPRKTMLVVLSTVFTLGNIVTALAPNLTVALAGRVLTAFNHGTFFGIGSIIAASLVAKDRQASAIAFMFSGLTFANLFGVPAGTWLAQMYNWRLAFWLAAAIGVATVVSVALLVPPIKAGKAIELKAELRAFVDPQVLLAMAITVFGPAAFFTSITYIAPMMIEVAGFTEAGVAQIMILFGLGLAVGNWFGGRFADRSLFGTLFVTLAAQAAVLFIFWLKADNSAVACISVFLMAAFGFATCSPLQKLVMDRAASAGAPTMAASVNIGMFNLGNAIGAYVGGVTIAAGLGIASPNWAGAVLSLIALGLAVIAWALTPARGYKGHVANRSACCDA</sequence>
<dbReference type="InterPro" id="IPR050189">
    <property type="entry name" value="MFS_Efflux_Transporters"/>
</dbReference>
<feature type="transmembrane region" description="Helical" evidence="6">
    <location>
        <begin position="71"/>
        <end position="96"/>
    </location>
</feature>
<dbReference type="InterPro" id="IPR011701">
    <property type="entry name" value="MFS"/>
</dbReference>
<evidence type="ECO:0000313" key="8">
    <source>
        <dbReference type="EMBL" id="KHJ56368.1"/>
    </source>
</evidence>
<feature type="domain" description="Major facilitator superfamily (MFS) profile" evidence="7">
    <location>
        <begin position="4"/>
        <end position="384"/>
    </location>
</feature>
<dbReference type="GO" id="GO:0005886">
    <property type="term" value="C:plasma membrane"/>
    <property type="evidence" value="ECO:0007669"/>
    <property type="project" value="UniProtKB-SubCell"/>
</dbReference>
<evidence type="ECO:0000256" key="6">
    <source>
        <dbReference type="SAM" id="Phobius"/>
    </source>
</evidence>
<keyword evidence="3 6" id="KW-0812">Transmembrane</keyword>
<dbReference type="InterPro" id="IPR036259">
    <property type="entry name" value="MFS_trans_sf"/>
</dbReference>
<evidence type="ECO:0000256" key="4">
    <source>
        <dbReference type="ARBA" id="ARBA00022989"/>
    </source>
</evidence>
<keyword evidence="5 6" id="KW-0472">Membrane</keyword>
<dbReference type="OrthoDB" id="9788453at2"/>
<comment type="caution">
    <text evidence="8">The sequence shown here is derived from an EMBL/GenBank/DDBJ whole genome shotgun (WGS) entry which is preliminary data.</text>
</comment>
<name>A0A0B1Q694_9HYPH</name>
<evidence type="ECO:0000256" key="3">
    <source>
        <dbReference type="ARBA" id="ARBA00022692"/>
    </source>
</evidence>
<feature type="transmembrane region" description="Helical" evidence="6">
    <location>
        <begin position="235"/>
        <end position="255"/>
    </location>
</feature>
<evidence type="ECO:0000259" key="7">
    <source>
        <dbReference type="PROSITE" id="PS50850"/>
    </source>
</evidence>
<dbReference type="Gene3D" id="1.20.1250.20">
    <property type="entry name" value="MFS general substrate transporter like domains"/>
    <property type="match status" value="1"/>
</dbReference>
<comment type="subcellular location">
    <subcellularLocation>
        <location evidence="1">Cell membrane</location>
        <topology evidence="1">Multi-pass membrane protein</topology>
    </subcellularLocation>
</comment>
<dbReference type="Proteomes" id="UP000030826">
    <property type="component" value="Unassembled WGS sequence"/>
</dbReference>
<dbReference type="InterPro" id="IPR020846">
    <property type="entry name" value="MFS_dom"/>
</dbReference>
<dbReference type="PROSITE" id="PS50850">
    <property type="entry name" value="MFS"/>
    <property type="match status" value="1"/>
</dbReference>
<keyword evidence="2" id="KW-1003">Cell membrane</keyword>
<dbReference type="PANTHER" id="PTHR43124">
    <property type="entry name" value="PURINE EFFLUX PUMP PBUE"/>
    <property type="match status" value="1"/>
</dbReference>
<keyword evidence="4 6" id="KW-1133">Transmembrane helix</keyword>
<feature type="transmembrane region" description="Helical" evidence="6">
    <location>
        <begin position="128"/>
        <end position="152"/>
    </location>
</feature>
<feature type="transmembrane region" description="Helical" evidence="6">
    <location>
        <begin position="39"/>
        <end position="59"/>
    </location>
</feature>
<dbReference type="STRING" id="370622.LA66_07480"/>
<gene>
    <name evidence="8" type="ORF">LA66_07480</name>
</gene>
<evidence type="ECO:0000256" key="1">
    <source>
        <dbReference type="ARBA" id="ARBA00004651"/>
    </source>
</evidence>
<dbReference type="PANTHER" id="PTHR43124:SF3">
    <property type="entry name" value="CHLORAMPHENICOL EFFLUX PUMP RV0191"/>
    <property type="match status" value="1"/>
</dbReference>
<feature type="transmembrane region" description="Helical" evidence="6">
    <location>
        <begin position="158"/>
        <end position="181"/>
    </location>
</feature>
<feature type="transmembrane region" description="Helical" evidence="6">
    <location>
        <begin position="262"/>
        <end position="282"/>
    </location>
</feature>
<accession>A0A0B1Q694</accession>
<evidence type="ECO:0000256" key="5">
    <source>
        <dbReference type="ARBA" id="ARBA00023136"/>
    </source>
</evidence>
<protein>
    <submittedName>
        <fullName evidence="8">MFS transporter</fullName>
    </submittedName>
</protein>
<feature type="transmembrane region" description="Helical" evidence="6">
    <location>
        <begin position="102"/>
        <end position="121"/>
    </location>
</feature>
<dbReference type="GO" id="GO:0022857">
    <property type="term" value="F:transmembrane transporter activity"/>
    <property type="evidence" value="ECO:0007669"/>
    <property type="project" value="InterPro"/>
</dbReference>
<evidence type="ECO:0000256" key="2">
    <source>
        <dbReference type="ARBA" id="ARBA00022475"/>
    </source>
</evidence>
<dbReference type="Pfam" id="PF07690">
    <property type="entry name" value="MFS_1"/>
    <property type="match status" value="1"/>
</dbReference>
<dbReference type="RefSeq" id="WP_039191116.1">
    <property type="nucleotide sequence ID" value="NZ_JRFJ01000001.1"/>
</dbReference>
<feature type="transmembrane region" description="Helical" evidence="6">
    <location>
        <begin position="329"/>
        <end position="354"/>
    </location>
</feature>
<proteinExistence type="predicted"/>
<dbReference type="AlphaFoldDB" id="A0A0B1Q694"/>
<feature type="transmembrane region" description="Helical" evidence="6">
    <location>
        <begin position="360"/>
        <end position="379"/>
    </location>
</feature>
<feature type="transmembrane region" description="Helical" evidence="6">
    <location>
        <begin position="288"/>
        <end position="309"/>
    </location>
</feature>
<feature type="transmembrane region" description="Helical" evidence="6">
    <location>
        <begin position="201"/>
        <end position="223"/>
    </location>
</feature>
<reference evidence="8 9" key="1">
    <citation type="submission" date="2014-09" db="EMBL/GenBank/DDBJ databases">
        <title>Isolation and characterization of Aurantimonas altamirensis ON-56566 from clinical sample following a dog bite.</title>
        <authorList>
            <person name="Eshaghi A."/>
            <person name="Li A."/>
            <person name="Shahinas D."/>
            <person name="Bahn P."/>
            <person name="Kus J.V."/>
            <person name="Patel S.N."/>
        </authorList>
    </citation>
    <scope>NUCLEOTIDE SEQUENCE [LARGE SCALE GENOMIC DNA]</scope>
    <source>
        <strain evidence="8 9">ON-56566</strain>
    </source>
</reference>
<dbReference type="SUPFAM" id="SSF103473">
    <property type="entry name" value="MFS general substrate transporter"/>
    <property type="match status" value="1"/>
</dbReference>